<evidence type="ECO:0000259" key="14">
    <source>
        <dbReference type="Pfam" id="PF12623"/>
    </source>
</evidence>
<evidence type="ECO:0000256" key="10">
    <source>
        <dbReference type="ARBA" id="ARBA00023158"/>
    </source>
</evidence>
<evidence type="ECO:0000313" key="16">
    <source>
        <dbReference type="Proteomes" id="UP001596263"/>
    </source>
</evidence>
<comment type="cofactor">
    <cofactor evidence="1">
        <name>Mg(2+)</name>
        <dbReference type="ChEBI" id="CHEBI:18420"/>
    </cofactor>
</comment>
<gene>
    <name evidence="15" type="ORF">ACFPQ9_07185</name>
</gene>
<dbReference type="InterPro" id="IPR038546">
    <property type="entry name" value="Hen1_N_sf"/>
</dbReference>
<protein>
    <recommendedName>
        <fullName evidence="3">Small RNA 2'-O-methyltransferase</fullName>
        <ecNumber evidence="11">2.1.1.386</ecNumber>
    </recommendedName>
</protein>
<dbReference type="EMBL" id="JBHSKM010000002">
    <property type="protein sequence ID" value="MFC5213617.1"/>
    <property type="molecule type" value="Genomic_DNA"/>
</dbReference>
<comment type="caution">
    <text evidence="15">The sequence shown here is derived from an EMBL/GenBank/DDBJ whole genome shotgun (WGS) entry which is preliminary data.</text>
</comment>
<dbReference type="InterPro" id="IPR013217">
    <property type="entry name" value="Methyltransf_12"/>
</dbReference>
<dbReference type="Gene3D" id="3.30.1610.20">
    <property type="entry name" value="Hen1, N-terminal domain"/>
    <property type="match status" value="1"/>
</dbReference>
<evidence type="ECO:0000256" key="6">
    <source>
        <dbReference type="ARBA" id="ARBA00022691"/>
    </source>
</evidence>
<keyword evidence="7" id="KW-0479">Metal-binding</keyword>
<reference evidence="16" key="1">
    <citation type="journal article" date="2019" name="Int. J. Syst. Evol. Microbiol.">
        <title>The Global Catalogue of Microorganisms (GCM) 10K type strain sequencing project: providing services to taxonomists for standard genome sequencing and annotation.</title>
        <authorList>
            <consortium name="The Broad Institute Genomics Platform"/>
            <consortium name="The Broad Institute Genome Sequencing Center for Infectious Disease"/>
            <person name="Wu L."/>
            <person name="Ma J."/>
        </authorList>
    </citation>
    <scope>NUCLEOTIDE SEQUENCE [LARGE SCALE GENOMIC DNA]</scope>
    <source>
        <strain evidence="16">KCTC 42586</strain>
    </source>
</reference>
<accession>A0ABW0CFN9</accession>
<evidence type="ECO:0000256" key="12">
    <source>
        <dbReference type="ARBA" id="ARBA00048418"/>
    </source>
</evidence>
<keyword evidence="6" id="KW-0949">S-adenosyl-L-methionine</keyword>
<keyword evidence="8" id="KW-0460">Magnesium</keyword>
<dbReference type="PANTHER" id="PTHR21404">
    <property type="entry name" value="HEN1"/>
    <property type="match status" value="1"/>
</dbReference>
<evidence type="ECO:0000313" key="15">
    <source>
        <dbReference type="EMBL" id="MFC5213617.1"/>
    </source>
</evidence>
<evidence type="ECO:0000256" key="5">
    <source>
        <dbReference type="ARBA" id="ARBA00022679"/>
    </source>
</evidence>
<keyword evidence="10" id="KW-0943">RNA-mediated gene silencing</keyword>
<evidence type="ECO:0000259" key="13">
    <source>
        <dbReference type="Pfam" id="PF08242"/>
    </source>
</evidence>
<evidence type="ECO:0000256" key="4">
    <source>
        <dbReference type="ARBA" id="ARBA00022603"/>
    </source>
</evidence>
<feature type="domain" description="Hen1 N-terminal" evidence="14">
    <location>
        <begin position="1"/>
        <end position="249"/>
    </location>
</feature>
<dbReference type="InterPro" id="IPR024026">
    <property type="entry name" value="3'-RNA_MeTfrase_Hen1_bac"/>
</dbReference>
<dbReference type="RefSeq" id="WP_380848272.1">
    <property type="nucleotide sequence ID" value="NZ_JBHSKM010000002.1"/>
</dbReference>
<dbReference type="CDD" id="cd02440">
    <property type="entry name" value="AdoMet_MTases"/>
    <property type="match status" value="1"/>
</dbReference>
<comment type="catalytic activity">
    <reaction evidence="12">
        <text>small RNA 3'-end nucleotide + S-adenosyl-L-methionine = small RNA 3'-end 2'-O-methylnucleotide + S-adenosyl-L-homocysteine + H(+)</text>
        <dbReference type="Rhea" id="RHEA:37887"/>
        <dbReference type="Rhea" id="RHEA-COMP:10415"/>
        <dbReference type="Rhea" id="RHEA-COMP:10416"/>
        <dbReference type="ChEBI" id="CHEBI:15378"/>
        <dbReference type="ChEBI" id="CHEBI:57856"/>
        <dbReference type="ChEBI" id="CHEBI:59789"/>
        <dbReference type="ChEBI" id="CHEBI:74896"/>
        <dbReference type="ChEBI" id="CHEBI:74898"/>
        <dbReference type="EC" id="2.1.1.386"/>
    </reaction>
</comment>
<comment type="similarity">
    <text evidence="2">Belongs to the methyltransferase superfamily. HEN1 family.</text>
</comment>
<dbReference type="EC" id="2.1.1.386" evidence="11"/>
<dbReference type="Pfam" id="PF08242">
    <property type="entry name" value="Methyltransf_12"/>
    <property type="match status" value="1"/>
</dbReference>
<dbReference type="Gene3D" id="3.40.50.150">
    <property type="entry name" value="Vaccinia Virus protein VP39"/>
    <property type="match status" value="1"/>
</dbReference>
<keyword evidence="4" id="KW-0489">Methyltransferase</keyword>
<evidence type="ECO:0000256" key="7">
    <source>
        <dbReference type="ARBA" id="ARBA00022723"/>
    </source>
</evidence>
<evidence type="ECO:0000256" key="8">
    <source>
        <dbReference type="ARBA" id="ARBA00022842"/>
    </source>
</evidence>
<evidence type="ECO:0000256" key="2">
    <source>
        <dbReference type="ARBA" id="ARBA00009026"/>
    </source>
</evidence>
<proteinExistence type="inferred from homology"/>
<evidence type="ECO:0000256" key="1">
    <source>
        <dbReference type="ARBA" id="ARBA00001946"/>
    </source>
</evidence>
<evidence type="ECO:0000256" key="3">
    <source>
        <dbReference type="ARBA" id="ARBA00021330"/>
    </source>
</evidence>
<dbReference type="InterPro" id="IPR026610">
    <property type="entry name" value="Hen1"/>
</dbReference>
<dbReference type="SUPFAM" id="SSF53335">
    <property type="entry name" value="S-adenosyl-L-methionine-dependent methyltransferases"/>
    <property type="match status" value="1"/>
</dbReference>
<dbReference type="NCBIfam" id="TIGR04074">
    <property type="entry name" value="bacter_Hen1"/>
    <property type="match status" value="1"/>
</dbReference>
<dbReference type="PANTHER" id="PTHR21404:SF3">
    <property type="entry name" value="SMALL RNA 2'-O-METHYLTRANSFERASE"/>
    <property type="match status" value="1"/>
</dbReference>
<keyword evidence="16" id="KW-1185">Reference proteome</keyword>
<keyword evidence="5" id="KW-0808">Transferase</keyword>
<keyword evidence="9" id="KW-0694">RNA-binding</keyword>
<evidence type="ECO:0000256" key="11">
    <source>
        <dbReference type="ARBA" id="ARBA00035025"/>
    </source>
</evidence>
<evidence type="ECO:0000256" key="9">
    <source>
        <dbReference type="ARBA" id="ARBA00022884"/>
    </source>
</evidence>
<dbReference type="Proteomes" id="UP001596263">
    <property type="component" value="Unassembled WGS sequence"/>
</dbReference>
<dbReference type="InterPro" id="IPR029063">
    <property type="entry name" value="SAM-dependent_MTases_sf"/>
</dbReference>
<feature type="domain" description="Methyltransferase type 12" evidence="13">
    <location>
        <begin position="303"/>
        <end position="392"/>
    </location>
</feature>
<organism evidence="15 16">
    <name type="scientific">Streptomyces coerulescens</name>
    <dbReference type="NCBI Taxonomy" id="29304"/>
    <lineage>
        <taxon>Bacteria</taxon>
        <taxon>Bacillati</taxon>
        <taxon>Actinomycetota</taxon>
        <taxon>Actinomycetes</taxon>
        <taxon>Kitasatosporales</taxon>
        <taxon>Streptomycetaceae</taxon>
        <taxon>Streptomyces</taxon>
    </lineage>
</organism>
<name>A0ABW0CFN9_STRCD</name>
<sequence>MFLTLTTTGTPERPATDLGYLLHKHPEKAQRFSTSYGTAHVLYPEADDQRCTAALLLEVDAVALVRRGKGKGRGGAPDAALAQYVNDRPYAASSLLAVALSAVFSSAMRGVCNARPERAAEPLPLRIEVPSLPARGGPELVRRLFEPLGWAVTVEPVPLDVQFPEWGDSRYVRLVLESQALTLAEALRHLYVLLPVLDDAKHYWVASDEVDKLLRAGEGWLPEHPEQKLITSRYLSRRWSLTREAMERLELVRLAEADDSEVEDIDNAVEAETEAEEKPTPLAVQRRDAILAALKASGAARVLDLGCGQGQLVQALLKDPAFTEIVGVDVSMRALTIAGRRLKLDRMGERQASRVKLFQSSLAYTDSRLKGYDAAVLSEVIEHLDLPRLPALEYAVFGAARPRTVLVTTPNVEYNVRWESLPAGHVRHGDHRFEWTREEFRAWARAVAERHGYGVEFVPVGLDDPEVGPPTQMAVFARNVNDEKEAKAA</sequence>
<dbReference type="InterPro" id="IPR024740">
    <property type="entry name" value="Hen1_N"/>
</dbReference>
<dbReference type="Pfam" id="PF12623">
    <property type="entry name" value="Hen1_L"/>
    <property type="match status" value="1"/>
</dbReference>